<evidence type="ECO:0000313" key="4">
    <source>
        <dbReference type="Proteomes" id="UP000244064"/>
    </source>
</evidence>
<accession>A0A2T5PFI4</accession>
<dbReference type="Proteomes" id="UP000244064">
    <property type="component" value="Unassembled WGS sequence"/>
</dbReference>
<dbReference type="CDD" id="cd00761">
    <property type="entry name" value="Glyco_tranf_GTA_type"/>
    <property type="match status" value="1"/>
</dbReference>
<dbReference type="SUPFAM" id="SSF53448">
    <property type="entry name" value="Nucleotide-diphospho-sugar transferases"/>
    <property type="match status" value="1"/>
</dbReference>
<proteinExistence type="predicted"/>
<keyword evidence="1" id="KW-0472">Membrane</keyword>
<evidence type="ECO:0000313" key="3">
    <source>
        <dbReference type="EMBL" id="PTU76494.1"/>
    </source>
</evidence>
<dbReference type="InterPro" id="IPR029044">
    <property type="entry name" value="Nucleotide-diphossugar_trans"/>
</dbReference>
<dbReference type="AlphaFoldDB" id="A0A2T5PFI4"/>
<dbReference type="OrthoDB" id="9802649at2"/>
<keyword evidence="3" id="KW-0808">Transferase</keyword>
<keyword evidence="1" id="KW-1003">Cell membrane</keyword>
<evidence type="ECO:0000256" key="1">
    <source>
        <dbReference type="ARBA" id="ARBA00022519"/>
    </source>
</evidence>
<dbReference type="Gene3D" id="3.90.550.10">
    <property type="entry name" value="Spore Coat Polysaccharide Biosynthesis Protein SpsA, Chain A"/>
    <property type="match status" value="1"/>
</dbReference>
<dbReference type="PANTHER" id="PTHR43685">
    <property type="entry name" value="GLYCOSYLTRANSFERASE"/>
    <property type="match status" value="1"/>
</dbReference>
<sequence>MSNSDTPLISVVIPAYNYGHLLPRALDSVLAQWAADLELIVVDDGSRDDTPQVLAGYVARHPQLRAIRQDNAGAAAARNHGIRQARGRYALLLDADDELLPDALAALREQIDLHPQAGLFLGAQISVHPDGRERLRLPTPVPSTDACSLARQYLLEKRISISHCCSLFRRDLLLKRPYPETLRTGEDIPVFVHLLVSAPVVTLDTPLAKIHKHADSQRHQRDGEEHFARLLIDEVFASLPAQCAPLRRRYEAQRYLSLFRAAWLAGDWSLARRFYRHALSLSPLQSLRWTYARKALRLLGKS</sequence>
<evidence type="ECO:0000259" key="2">
    <source>
        <dbReference type="Pfam" id="PF00535"/>
    </source>
</evidence>
<keyword evidence="1" id="KW-0997">Cell inner membrane</keyword>
<gene>
    <name evidence="3" type="ORF">DBO85_02330</name>
</gene>
<dbReference type="InterPro" id="IPR050834">
    <property type="entry name" value="Glycosyltransf_2"/>
</dbReference>
<name>A0A2T5PFI4_9PSED</name>
<dbReference type="PANTHER" id="PTHR43685:SF11">
    <property type="entry name" value="GLYCOSYLTRANSFERASE TAGX-RELATED"/>
    <property type="match status" value="1"/>
</dbReference>
<dbReference type="RefSeq" id="WP_108104886.1">
    <property type="nucleotide sequence ID" value="NZ_QASN01000002.1"/>
</dbReference>
<reference evidence="3 4" key="1">
    <citation type="submission" date="2018-04" db="EMBL/GenBank/DDBJ databases">
        <title>Pseudomonas sp. nov., isolated from mangrove soil.</title>
        <authorList>
            <person name="Chen C."/>
        </authorList>
    </citation>
    <scope>NUCLEOTIDE SEQUENCE [LARGE SCALE GENOMIC DNA]</scope>
    <source>
        <strain evidence="3 4">TC-11</strain>
    </source>
</reference>
<dbReference type="EMBL" id="QASN01000002">
    <property type="protein sequence ID" value="PTU76494.1"/>
    <property type="molecule type" value="Genomic_DNA"/>
</dbReference>
<comment type="caution">
    <text evidence="3">The sequence shown here is derived from an EMBL/GenBank/DDBJ whole genome shotgun (WGS) entry which is preliminary data.</text>
</comment>
<dbReference type="Pfam" id="PF00535">
    <property type="entry name" value="Glycos_transf_2"/>
    <property type="match status" value="1"/>
</dbReference>
<dbReference type="InterPro" id="IPR001173">
    <property type="entry name" value="Glyco_trans_2-like"/>
</dbReference>
<feature type="domain" description="Glycosyltransferase 2-like" evidence="2">
    <location>
        <begin position="10"/>
        <end position="173"/>
    </location>
</feature>
<dbReference type="GO" id="GO:0016740">
    <property type="term" value="F:transferase activity"/>
    <property type="evidence" value="ECO:0007669"/>
    <property type="project" value="UniProtKB-KW"/>
</dbReference>
<keyword evidence="4" id="KW-1185">Reference proteome</keyword>
<organism evidence="3 4">
    <name type="scientific">Pseudomonas mangrovi</name>
    <dbReference type="NCBI Taxonomy" id="2161748"/>
    <lineage>
        <taxon>Bacteria</taxon>
        <taxon>Pseudomonadati</taxon>
        <taxon>Pseudomonadota</taxon>
        <taxon>Gammaproteobacteria</taxon>
        <taxon>Pseudomonadales</taxon>
        <taxon>Pseudomonadaceae</taxon>
        <taxon>Pseudomonas</taxon>
    </lineage>
</organism>
<protein>
    <submittedName>
        <fullName evidence="3">Glycosyltransferase family 2 protein</fullName>
    </submittedName>
</protein>